<sequence length="110" mass="11552">MLLGGIGDILGGQFSMPEPKEVVVVRSYPVASPTPIVGSPLVNPGFGSMFGGALSSLEDSFQREEPLLINGVGTSSHSLSFDVTSRPTAKITGVATFYNWITSQPHISNT</sequence>
<reference evidence="1" key="1">
    <citation type="submission" date="2023-04" db="EMBL/GenBank/DDBJ databases">
        <authorList>
            <person name="Vijverberg K."/>
            <person name="Xiong W."/>
            <person name="Schranz E."/>
        </authorList>
    </citation>
    <scope>NUCLEOTIDE SEQUENCE</scope>
</reference>
<dbReference type="Proteomes" id="UP001177003">
    <property type="component" value="Chromosome 5"/>
</dbReference>
<evidence type="ECO:0000313" key="1">
    <source>
        <dbReference type="EMBL" id="CAI9285395.1"/>
    </source>
</evidence>
<gene>
    <name evidence="1" type="ORF">LSALG_LOCUS24865</name>
</gene>
<dbReference type="AlphaFoldDB" id="A0AA35Z3T6"/>
<name>A0AA35Z3T6_LACSI</name>
<proteinExistence type="predicted"/>
<protein>
    <submittedName>
        <fullName evidence="1">Uncharacterized protein</fullName>
    </submittedName>
</protein>
<dbReference type="EMBL" id="OX465081">
    <property type="protein sequence ID" value="CAI9285395.1"/>
    <property type="molecule type" value="Genomic_DNA"/>
</dbReference>
<keyword evidence="2" id="KW-1185">Reference proteome</keyword>
<evidence type="ECO:0000313" key="2">
    <source>
        <dbReference type="Proteomes" id="UP001177003"/>
    </source>
</evidence>
<accession>A0AA35Z3T6</accession>
<organism evidence="1 2">
    <name type="scientific">Lactuca saligna</name>
    <name type="common">Willowleaf lettuce</name>
    <dbReference type="NCBI Taxonomy" id="75948"/>
    <lineage>
        <taxon>Eukaryota</taxon>
        <taxon>Viridiplantae</taxon>
        <taxon>Streptophyta</taxon>
        <taxon>Embryophyta</taxon>
        <taxon>Tracheophyta</taxon>
        <taxon>Spermatophyta</taxon>
        <taxon>Magnoliopsida</taxon>
        <taxon>eudicotyledons</taxon>
        <taxon>Gunneridae</taxon>
        <taxon>Pentapetalae</taxon>
        <taxon>asterids</taxon>
        <taxon>campanulids</taxon>
        <taxon>Asterales</taxon>
        <taxon>Asteraceae</taxon>
        <taxon>Cichorioideae</taxon>
        <taxon>Cichorieae</taxon>
        <taxon>Lactucinae</taxon>
        <taxon>Lactuca</taxon>
    </lineage>
</organism>